<protein>
    <recommendedName>
        <fullName evidence="1">LPS-assembly protein LptD</fullName>
    </recommendedName>
</protein>
<proteinExistence type="inferred from homology"/>
<comment type="similarity">
    <text evidence="1">Belongs to the LptD family.</text>
</comment>
<dbReference type="InterPro" id="IPR050218">
    <property type="entry name" value="LptD"/>
</dbReference>
<feature type="domain" description="LptD C-terminal" evidence="3">
    <location>
        <begin position="758"/>
        <end position="821"/>
    </location>
</feature>
<comment type="function">
    <text evidence="1">Involved in the assembly of lipopolysaccharide (LPS) at the surface of the outer membrane.</text>
</comment>
<dbReference type="InterPro" id="IPR020889">
    <property type="entry name" value="LipoPS_assembly_LptD"/>
</dbReference>
<dbReference type="PANTHER" id="PTHR30189:SF1">
    <property type="entry name" value="LPS-ASSEMBLY PROTEIN LPTD"/>
    <property type="match status" value="1"/>
</dbReference>
<keyword evidence="5" id="KW-1185">Reference proteome</keyword>
<evidence type="ECO:0000259" key="3">
    <source>
        <dbReference type="Pfam" id="PF04453"/>
    </source>
</evidence>
<comment type="subcellular location">
    <subcellularLocation>
        <location evidence="1">Cell outer membrane</location>
    </subcellularLocation>
</comment>
<dbReference type="HAMAP" id="MF_01411">
    <property type="entry name" value="LPS_assembly_LptD"/>
    <property type="match status" value="1"/>
</dbReference>
<accession>A0A4V2KU28</accession>
<dbReference type="GO" id="GO:1990351">
    <property type="term" value="C:transporter complex"/>
    <property type="evidence" value="ECO:0007669"/>
    <property type="project" value="TreeGrafter"/>
</dbReference>
<dbReference type="InterPro" id="IPR007543">
    <property type="entry name" value="LptD_C"/>
</dbReference>
<comment type="caution">
    <text evidence="4">The sequence shown here is derived from an EMBL/GenBank/DDBJ whole genome shotgun (WGS) entry which is preliminary data.</text>
</comment>
<dbReference type="GO" id="GO:0043165">
    <property type="term" value="P:Gram-negative-bacterium-type cell outer membrane assembly"/>
    <property type="evidence" value="ECO:0007669"/>
    <property type="project" value="UniProtKB-UniRule"/>
</dbReference>
<dbReference type="Gene3D" id="2.60.450.10">
    <property type="entry name" value="Lipopolysaccharide (LPS) transport protein A like domain"/>
    <property type="match status" value="1"/>
</dbReference>
<dbReference type="GO" id="GO:0009279">
    <property type="term" value="C:cell outer membrane"/>
    <property type="evidence" value="ECO:0007669"/>
    <property type="project" value="UniProtKB-SubCell"/>
</dbReference>
<dbReference type="AlphaFoldDB" id="A0A4V2KU28"/>
<reference evidence="4 5" key="1">
    <citation type="submission" date="2019-02" db="EMBL/GenBank/DDBJ databases">
        <title>Siculibacillus lacustris gen. nov., sp. nov., a new rosette-forming bacterium isolated from a freshwater crater lake (Lake St. Ana, Romania).</title>
        <authorList>
            <person name="Felfoldi T."/>
            <person name="Marton Z."/>
            <person name="Szabo A."/>
            <person name="Mentes A."/>
            <person name="Boka K."/>
            <person name="Marialigeti K."/>
            <person name="Mathe I."/>
            <person name="Koncz M."/>
            <person name="Schumann P."/>
            <person name="Toth E."/>
        </authorList>
    </citation>
    <scope>NUCLEOTIDE SEQUENCE [LARGE SCALE GENOMIC DNA]</scope>
    <source>
        <strain evidence="4 5">SA-279</strain>
    </source>
</reference>
<comment type="caution">
    <text evidence="1">Lacks conserved residue(s) required for the propagation of feature annotation.</text>
</comment>
<sequence>MVRAVRDRHTRKQPPTSDGPRGSARVASTALPSRPPETFAAALRRGLVVGSVSLLTLLLAAPVLGTSARAAPAVERPAPVVPPMPGTRDEHMVVEADQAVYDDHADTVTALGNVHIYYKSTTLIAHKVTYLRATRKVIAEGDVRLIDKDGNVLTAPRLDASDGFAEGFVESLRIDSVDRSRFAAESAKRSDGNVTVFEKGVYSACQTCVNEPEKPPFWQIKAARIIHKQDEKTVYYEDAKLEMLGVPIAYVPYFQHPDPTEKRKTGFLMPRVIFSNKTGAGVQQPFYWAPVADWDATLQPTLMSRQGLLADAEVRHRFESGLVTVRGFGIDQMDRKAYVDTSGDRKVRGGVSTTGRFTINEKWSWGWEATAISDRHFLSDYKLTQSGVDHSLMSTYLTGQGLRNSFDARLYKFTVLNDDFGYDANGNKLLWGAGTELQDKQPVVHPVIDYDFVSENPVAGGEVSGRFNFTSLSRSRSDIDTIGRVYGLAGTFSRVSGIAAWRRQFIDGFGQVITPFASLRGDLLYEKVTDPSLGYLGKDGTFGRVMPTIGVDYRYPFIATTAQGSHIFEPIAQFVVRPSETWAGRLANDDAQSLVFDDTTLFRADKFSGWDRTEGGSRLNVGANYTFQSPDGSTMSMLMGRSYLVSGVNSFGFPSYSALLRDAAMGRAVPLTAFGSGLETSASDWVGRVTLDSNAGFRIGAQGRFDSATFDLARADIQAVGTSGPLSASVGWSYLKTPKAVYDLLAVSPLAGAAAVRAAIKDERSELQSALNLRVAPAWRLFGAIRYDLKDRYVSGDNVGIGYDNDSFSISLAYNESTYQTVTSSTISTVHDQTYYLRFGFRTLGDGQMRNSLR</sequence>
<dbReference type="Pfam" id="PF04453">
    <property type="entry name" value="LptD"/>
    <property type="match status" value="2"/>
</dbReference>
<organism evidence="4 5">
    <name type="scientific">Siculibacillus lacustris</name>
    <dbReference type="NCBI Taxonomy" id="1549641"/>
    <lineage>
        <taxon>Bacteria</taxon>
        <taxon>Pseudomonadati</taxon>
        <taxon>Pseudomonadota</taxon>
        <taxon>Alphaproteobacteria</taxon>
        <taxon>Hyphomicrobiales</taxon>
        <taxon>Ancalomicrobiaceae</taxon>
        <taxon>Siculibacillus</taxon>
    </lineage>
</organism>
<gene>
    <name evidence="1" type="primary">lptD</name>
    <name evidence="4" type="ORF">EYW49_05805</name>
</gene>
<evidence type="ECO:0000256" key="1">
    <source>
        <dbReference type="HAMAP-Rule" id="MF_01411"/>
    </source>
</evidence>
<evidence type="ECO:0000313" key="4">
    <source>
        <dbReference type="EMBL" id="TBW39771.1"/>
    </source>
</evidence>
<dbReference type="PANTHER" id="PTHR30189">
    <property type="entry name" value="LPS-ASSEMBLY PROTEIN"/>
    <property type="match status" value="1"/>
</dbReference>
<keyword evidence="1" id="KW-0732">Signal</keyword>
<dbReference type="OrthoDB" id="9760225at2"/>
<comment type="subunit">
    <text evidence="1">Component of the lipopolysaccharide transport and assembly complex.</text>
</comment>
<dbReference type="EMBL" id="SJFN01000006">
    <property type="protein sequence ID" value="TBW39771.1"/>
    <property type="molecule type" value="Genomic_DNA"/>
</dbReference>
<dbReference type="GO" id="GO:0015920">
    <property type="term" value="P:lipopolysaccharide transport"/>
    <property type="evidence" value="ECO:0007669"/>
    <property type="project" value="InterPro"/>
</dbReference>
<evidence type="ECO:0000256" key="2">
    <source>
        <dbReference type="SAM" id="MobiDB-lite"/>
    </source>
</evidence>
<keyword evidence="1" id="KW-0998">Cell outer membrane</keyword>
<feature type="region of interest" description="Disordered" evidence="2">
    <location>
        <begin position="1"/>
        <end position="34"/>
    </location>
</feature>
<keyword evidence="1" id="KW-0472">Membrane</keyword>
<feature type="domain" description="LptD C-terminal" evidence="3">
    <location>
        <begin position="346"/>
        <end position="737"/>
    </location>
</feature>
<dbReference type="Proteomes" id="UP000292781">
    <property type="component" value="Unassembled WGS sequence"/>
</dbReference>
<evidence type="ECO:0000313" key="5">
    <source>
        <dbReference type="Proteomes" id="UP000292781"/>
    </source>
</evidence>
<name>A0A4V2KU28_9HYPH</name>